<proteinExistence type="predicted"/>
<dbReference type="SUPFAM" id="SSF49863">
    <property type="entry name" value="Hyaluronate lyase-like, C-terminal domain"/>
    <property type="match status" value="1"/>
</dbReference>
<dbReference type="InterPro" id="IPR004103">
    <property type="entry name" value="Lyase_8_C"/>
</dbReference>
<dbReference type="Proteomes" id="UP001596065">
    <property type="component" value="Unassembled WGS sequence"/>
</dbReference>
<gene>
    <name evidence="3" type="ORF">ACFP3J_37720</name>
</gene>
<dbReference type="InterPro" id="IPR011013">
    <property type="entry name" value="Gal_mutarotase_sf_dom"/>
</dbReference>
<accession>A0ABW0WU54</accession>
<feature type="domain" description="Polysaccharide lyase family 8 C-terminal" evidence="2">
    <location>
        <begin position="80"/>
        <end position="144"/>
    </location>
</feature>
<organism evidence="3 4">
    <name type="scientific">Streptomyces nogalater</name>
    <dbReference type="NCBI Taxonomy" id="38314"/>
    <lineage>
        <taxon>Bacteria</taxon>
        <taxon>Bacillati</taxon>
        <taxon>Actinomycetota</taxon>
        <taxon>Actinomycetes</taxon>
        <taxon>Kitasatosporales</taxon>
        <taxon>Streptomycetaceae</taxon>
        <taxon>Streptomyces</taxon>
    </lineage>
</organism>
<dbReference type="InterPro" id="IPR011071">
    <property type="entry name" value="Lyase_8-like_C"/>
</dbReference>
<dbReference type="RefSeq" id="WP_344348888.1">
    <property type="nucleotide sequence ID" value="NZ_JBHSOE010000153.1"/>
</dbReference>
<comment type="caution">
    <text evidence="3">The sequence shown here is derived from an EMBL/GenBank/DDBJ whole genome shotgun (WGS) entry which is preliminary data.</text>
</comment>
<dbReference type="GO" id="GO:0016829">
    <property type="term" value="F:lyase activity"/>
    <property type="evidence" value="ECO:0007669"/>
    <property type="project" value="UniProtKB-KW"/>
</dbReference>
<sequence>MGNRNLGAAGDGTGAARGPRRQLEPDRQGGATAALTRSYPTLYVDHGTDPTGASYAYYVLLPGATAEATRARAADTGWLSVLANSDRWQGVSLPSAGFTGVNFWSAGSAGALTASDPCCVVVREKPDGTAVVVVSDPVRMRTGLTVTWRRAVTAVLSAPATLASSATGTGLTLTFGDLSGTAGAGQPVTVGPGRPPHA</sequence>
<evidence type="ECO:0000313" key="3">
    <source>
        <dbReference type="EMBL" id="MFC5661175.1"/>
    </source>
</evidence>
<dbReference type="Gene3D" id="2.70.98.10">
    <property type="match status" value="1"/>
</dbReference>
<keyword evidence="4" id="KW-1185">Reference proteome</keyword>
<dbReference type="EMBL" id="JBHSOE010000153">
    <property type="protein sequence ID" value="MFC5661175.1"/>
    <property type="molecule type" value="Genomic_DNA"/>
</dbReference>
<feature type="region of interest" description="Disordered" evidence="1">
    <location>
        <begin position="1"/>
        <end position="31"/>
    </location>
</feature>
<dbReference type="InterPro" id="IPR014718">
    <property type="entry name" value="GH-type_carb-bd"/>
</dbReference>
<name>A0ABW0WU54_STRNO</name>
<dbReference type="Pfam" id="PF02884">
    <property type="entry name" value="Lyase_8_C"/>
    <property type="match status" value="1"/>
</dbReference>
<dbReference type="Gene3D" id="2.60.220.10">
    <property type="entry name" value="Polysaccharide lyase family 8-like, C-terminal"/>
    <property type="match status" value="1"/>
</dbReference>
<evidence type="ECO:0000256" key="1">
    <source>
        <dbReference type="SAM" id="MobiDB-lite"/>
    </source>
</evidence>
<evidence type="ECO:0000259" key="2">
    <source>
        <dbReference type="Pfam" id="PF02884"/>
    </source>
</evidence>
<reference evidence="4" key="1">
    <citation type="journal article" date="2019" name="Int. J. Syst. Evol. Microbiol.">
        <title>The Global Catalogue of Microorganisms (GCM) 10K type strain sequencing project: providing services to taxonomists for standard genome sequencing and annotation.</title>
        <authorList>
            <consortium name="The Broad Institute Genomics Platform"/>
            <consortium name="The Broad Institute Genome Sequencing Center for Infectious Disease"/>
            <person name="Wu L."/>
            <person name="Ma J."/>
        </authorList>
    </citation>
    <scope>NUCLEOTIDE SEQUENCE [LARGE SCALE GENOMIC DNA]</scope>
    <source>
        <strain evidence="4">KCTC 5701</strain>
    </source>
</reference>
<dbReference type="SUPFAM" id="SSF74650">
    <property type="entry name" value="Galactose mutarotase-like"/>
    <property type="match status" value="1"/>
</dbReference>
<protein>
    <submittedName>
        <fullName evidence="3">Polysaccharide lyase beta-sandwich domain-containing protein</fullName>
    </submittedName>
</protein>
<evidence type="ECO:0000313" key="4">
    <source>
        <dbReference type="Proteomes" id="UP001596065"/>
    </source>
</evidence>
<keyword evidence="3" id="KW-0456">Lyase</keyword>